<dbReference type="Pfam" id="PF01551">
    <property type="entry name" value="Peptidase_M23"/>
    <property type="match status" value="1"/>
</dbReference>
<dbReference type="CDD" id="cd12797">
    <property type="entry name" value="M23_peptidase"/>
    <property type="match status" value="1"/>
</dbReference>
<dbReference type="InterPro" id="IPR050570">
    <property type="entry name" value="Cell_wall_metabolism_enzyme"/>
</dbReference>
<keyword evidence="7" id="KW-0175">Coiled coil</keyword>
<feature type="domain" description="M23ase beta-sheet core" evidence="8">
    <location>
        <begin position="321"/>
        <end position="409"/>
    </location>
</feature>
<keyword evidence="5" id="KW-0862">Zinc</keyword>
<accession>A0ABQ6P874</accession>
<keyword evidence="3" id="KW-0479">Metal-binding</keyword>
<proteinExistence type="predicted"/>
<dbReference type="SUPFAM" id="SSF51261">
    <property type="entry name" value="Duplicated hybrid motif"/>
    <property type="match status" value="1"/>
</dbReference>
<evidence type="ECO:0000313" key="9">
    <source>
        <dbReference type="EMBL" id="GMM61260.1"/>
    </source>
</evidence>
<dbReference type="Gene3D" id="2.70.70.10">
    <property type="entry name" value="Glucose Permease (Domain IIA)"/>
    <property type="match status" value="1"/>
</dbReference>
<keyword evidence="4" id="KW-0378">Hydrolase</keyword>
<dbReference type="PANTHER" id="PTHR21666:SF288">
    <property type="entry name" value="CELL DIVISION PROTEIN YTFB"/>
    <property type="match status" value="1"/>
</dbReference>
<comment type="cofactor">
    <cofactor evidence="1">
        <name>Zn(2+)</name>
        <dbReference type="ChEBI" id="CHEBI:29105"/>
    </cofactor>
</comment>
<evidence type="ECO:0000256" key="4">
    <source>
        <dbReference type="ARBA" id="ARBA00022801"/>
    </source>
</evidence>
<dbReference type="EMBL" id="BTFW01000001">
    <property type="protein sequence ID" value="GMM61260.1"/>
    <property type="molecule type" value="Genomic_DNA"/>
</dbReference>
<evidence type="ECO:0000256" key="6">
    <source>
        <dbReference type="ARBA" id="ARBA00023049"/>
    </source>
</evidence>
<organism evidence="9 10">
    <name type="scientific">Novosphingobium pituita</name>
    <dbReference type="NCBI Taxonomy" id="3056842"/>
    <lineage>
        <taxon>Bacteria</taxon>
        <taxon>Pseudomonadati</taxon>
        <taxon>Pseudomonadota</taxon>
        <taxon>Alphaproteobacteria</taxon>
        <taxon>Sphingomonadales</taxon>
        <taxon>Sphingomonadaceae</taxon>
        <taxon>Novosphingobium</taxon>
    </lineage>
</organism>
<dbReference type="InterPro" id="IPR016047">
    <property type="entry name" value="M23ase_b-sheet_dom"/>
</dbReference>
<evidence type="ECO:0000313" key="10">
    <source>
        <dbReference type="Proteomes" id="UP001187221"/>
    </source>
</evidence>
<evidence type="ECO:0000256" key="7">
    <source>
        <dbReference type="SAM" id="Coils"/>
    </source>
</evidence>
<evidence type="ECO:0000256" key="5">
    <source>
        <dbReference type="ARBA" id="ARBA00022833"/>
    </source>
</evidence>
<evidence type="ECO:0000256" key="1">
    <source>
        <dbReference type="ARBA" id="ARBA00001947"/>
    </source>
</evidence>
<reference evidence="9 10" key="1">
    <citation type="submission" date="2023-06" db="EMBL/GenBank/DDBJ databases">
        <title>Draft genome sequence of Novosphingobium sp. strain IK01.</title>
        <authorList>
            <person name="Hatamoto M."/>
            <person name="Ikarashi T."/>
            <person name="Yamaguchi T."/>
        </authorList>
    </citation>
    <scope>NUCLEOTIDE SEQUENCE [LARGE SCALE GENOMIC DNA]</scope>
    <source>
        <strain evidence="9 10">IK01</strain>
    </source>
</reference>
<keyword evidence="10" id="KW-1185">Reference proteome</keyword>
<sequence>MIARRLSGASARAQRAGLVLAGGALAALALWQVAGAQAGAAYQSAGEAGQALRQAQAALVEARKRGETLEAQARAATAAADKTAREAAAIAARIQQSEAEIRMGEARIALIDRERADLRARMAARQEPVVRLTAALELMARRPLAFSLMRADSLRETVYLRAVLETMLPQVRRSTAPLRSAIVRGRALQEQARSEGQRLRASAVTLAQRRTDLAALESRQRITSRAANGNASRENDHALALAEQTRDLAALMQQLGREGQMRDLLAALPGPVQRPDHPGAVLMVEDADPLQREAQHLAWILPVAGRVTTGFGEQGATGAAQGLTIAPVPSAQIVAPAAGRVAFAGPYRGYGQIVIVEHDGGWTSLITGMGRIDVGVGDKVVQGSPLGIAAPARPQVTVELRKDGAPINPLGVLHG</sequence>
<protein>
    <recommendedName>
        <fullName evidence="8">M23ase beta-sheet core domain-containing protein</fullName>
    </recommendedName>
</protein>
<dbReference type="Proteomes" id="UP001187221">
    <property type="component" value="Unassembled WGS sequence"/>
</dbReference>
<evidence type="ECO:0000256" key="3">
    <source>
        <dbReference type="ARBA" id="ARBA00022723"/>
    </source>
</evidence>
<comment type="caution">
    <text evidence="9">The sequence shown here is derived from an EMBL/GenBank/DDBJ whole genome shotgun (WGS) entry which is preliminary data.</text>
</comment>
<keyword evidence="2" id="KW-0645">Protease</keyword>
<keyword evidence="6" id="KW-0482">Metalloprotease</keyword>
<feature type="coiled-coil region" evidence="7">
    <location>
        <begin position="52"/>
        <end position="100"/>
    </location>
</feature>
<dbReference type="PANTHER" id="PTHR21666">
    <property type="entry name" value="PEPTIDASE-RELATED"/>
    <property type="match status" value="1"/>
</dbReference>
<dbReference type="RefSeq" id="WP_317974966.1">
    <property type="nucleotide sequence ID" value="NZ_BTFW01000001.1"/>
</dbReference>
<evidence type="ECO:0000256" key="2">
    <source>
        <dbReference type="ARBA" id="ARBA00022670"/>
    </source>
</evidence>
<evidence type="ECO:0000259" key="8">
    <source>
        <dbReference type="Pfam" id="PF01551"/>
    </source>
</evidence>
<name>A0ABQ6P874_9SPHN</name>
<gene>
    <name evidence="9" type="ORF">NUTIK01_20370</name>
</gene>
<dbReference type="InterPro" id="IPR011055">
    <property type="entry name" value="Dup_hybrid_motif"/>
</dbReference>